<comment type="caution">
    <text evidence="3">The sequence shown here is derived from an EMBL/GenBank/DDBJ whole genome shotgun (WGS) entry which is preliminary data.</text>
</comment>
<keyword evidence="4" id="KW-1185">Reference proteome</keyword>
<evidence type="ECO:0000313" key="3">
    <source>
        <dbReference type="EMBL" id="PZD72784.1"/>
    </source>
</evidence>
<feature type="region of interest" description="Disordered" evidence="1">
    <location>
        <begin position="1"/>
        <end position="26"/>
    </location>
</feature>
<dbReference type="SUPFAM" id="SSF81606">
    <property type="entry name" value="PP2C-like"/>
    <property type="match status" value="1"/>
</dbReference>
<dbReference type="SMART" id="SM00331">
    <property type="entry name" value="PP2C_SIG"/>
    <property type="match status" value="1"/>
</dbReference>
<evidence type="ECO:0000259" key="2">
    <source>
        <dbReference type="PROSITE" id="PS51746"/>
    </source>
</evidence>
<reference evidence="3 4" key="1">
    <citation type="journal article" date="2018" name="Sci. Rep.">
        <title>A novel species of the marine cyanobacterium Acaryochloris with a unique pigment content and lifestyle.</title>
        <authorList>
            <person name="Partensky F."/>
            <person name="Six C."/>
            <person name="Ratin M."/>
            <person name="Garczarek L."/>
            <person name="Vaulot D."/>
            <person name="Probert I."/>
            <person name="Calteau A."/>
            <person name="Gourvil P."/>
            <person name="Marie D."/>
            <person name="Grebert T."/>
            <person name="Bouchier C."/>
            <person name="Le Panse S."/>
            <person name="Gachenot M."/>
            <person name="Rodriguez F."/>
            <person name="Garrido J.L."/>
        </authorList>
    </citation>
    <scope>NUCLEOTIDE SEQUENCE [LARGE SCALE GENOMIC DNA]</scope>
    <source>
        <strain evidence="3 4">RCC1774</strain>
    </source>
</reference>
<gene>
    <name evidence="3" type="primary">stp_2</name>
    <name evidence="3" type="ORF">C1752_03211</name>
</gene>
<dbReference type="Pfam" id="PF13672">
    <property type="entry name" value="PP2C_2"/>
    <property type="match status" value="1"/>
</dbReference>
<evidence type="ECO:0000313" key="4">
    <source>
        <dbReference type="Proteomes" id="UP000248857"/>
    </source>
</evidence>
<protein>
    <submittedName>
        <fullName evidence="3">Serine/threonine phosphatase stp</fullName>
        <ecNumber evidence="3">3.1.3.16</ecNumber>
    </submittedName>
</protein>
<dbReference type="NCBIfam" id="NF011149">
    <property type="entry name" value="PRK14559.1"/>
    <property type="match status" value="1"/>
</dbReference>
<feature type="domain" description="PPM-type phosphatase" evidence="2">
    <location>
        <begin position="43"/>
        <end position="305"/>
    </location>
</feature>
<dbReference type="InterPro" id="IPR036457">
    <property type="entry name" value="PPM-type-like_dom_sf"/>
</dbReference>
<dbReference type="PANTHER" id="PTHR13832:SF827">
    <property type="entry name" value="PROTEIN PHOSPHATASE 1L"/>
    <property type="match status" value="1"/>
</dbReference>
<name>A0A2W1JS27_9CYAN</name>
<sequence length="318" mass="34819">MSDKLPLEVTPEMIGSSTSPEFSALEPAEGDDVTDILPSQMLEAEAAGQTDVGRERQHNEDFFFISHQFTQQSNPKRHAVSLRGLYVLCDGMGGHAKGEVASALATEAIVQQINQRWQDDALPSHDSLMESVLAANQAIYKVNEGKGARSSQDRMGTTMVLALFQDTEVLLAHVGDSRIYALTASQGLEQLTVDHEVGQQEIQRGIDPKVAYGRSDAYQLTQALGPRKNGEIMPEIASLTIAEDTVLLLCSDGLTDHDLLETHCSTHLMPILDHRTGLQQGVNQLINLANQYNGHDNVTVLAIRIKVHPQQQNIRTGH</sequence>
<keyword evidence="3" id="KW-0378">Hydrolase</keyword>
<dbReference type="RefSeq" id="WP_110986665.1">
    <property type="nucleotide sequence ID" value="NZ_CAWNWM010000008.1"/>
</dbReference>
<dbReference type="InterPro" id="IPR015655">
    <property type="entry name" value="PP2C"/>
</dbReference>
<dbReference type="PROSITE" id="PS51746">
    <property type="entry name" value="PPM_2"/>
    <property type="match status" value="1"/>
</dbReference>
<dbReference type="PANTHER" id="PTHR13832">
    <property type="entry name" value="PROTEIN PHOSPHATASE 2C"/>
    <property type="match status" value="1"/>
</dbReference>
<dbReference type="InterPro" id="IPR001932">
    <property type="entry name" value="PPM-type_phosphatase-like_dom"/>
</dbReference>
<dbReference type="AlphaFoldDB" id="A0A2W1JS27"/>
<organism evidence="3 4">
    <name type="scientific">Acaryochloris thomasi RCC1774</name>
    <dbReference type="NCBI Taxonomy" id="1764569"/>
    <lineage>
        <taxon>Bacteria</taxon>
        <taxon>Bacillati</taxon>
        <taxon>Cyanobacteriota</taxon>
        <taxon>Cyanophyceae</taxon>
        <taxon>Acaryochloridales</taxon>
        <taxon>Acaryochloridaceae</taxon>
        <taxon>Acaryochloris</taxon>
        <taxon>Acaryochloris thomasi</taxon>
    </lineage>
</organism>
<dbReference type="SMART" id="SM00332">
    <property type="entry name" value="PP2Cc"/>
    <property type="match status" value="1"/>
</dbReference>
<dbReference type="EC" id="3.1.3.16" evidence="3"/>
<dbReference type="OrthoDB" id="500607at2"/>
<proteinExistence type="predicted"/>
<dbReference type="GO" id="GO:0004722">
    <property type="term" value="F:protein serine/threonine phosphatase activity"/>
    <property type="evidence" value="ECO:0007669"/>
    <property type="project" value="UniProtKB-EC"/>
</dbReference>
<dbReference type="Proteomes" id="UP000248857">
    <property type="component" value="Unassembled WGS sequence"/>
</dbReference>
<dbReference type="EMBL" id="PQWO01000008">
    <property type="protein sequence ID" value="PZD72784.1"/>
    <property type="molecule type" value="Genomic_DNA"/>
</dbReference>
<dbReference type="CDD" id="cd00143">
    <property type="entry name" value="PP2Cc"/>
    <property type="match status" value="1"/>
</dbReference>
<dbReference type="Gene3D" id="3.60.40.10">
    <property type="entry name" value="PPM-type phosphatase domain"/>
    <property type="match status" value="1"/>
</dbReference>
<evidence type="ECO:0000256" key="1">
    <source>
        <dbReference type="SAM" id="MobiDB-lite"/>
    </source>
</evidence>
<accession>A0A2W1JS27</accession>